<dbReference type="Gene3D" id="3.30.420.10">
    <property type="entry name" value="Ribonuclease H-like superfamily/Ribonuclease H"/>
    <property type="match status" value="1"/>
</dbReference>
<dbReference type="InterPro" id="IPR001584">
    <property type="entry name" value="Integrase_cat-core"/>
</dbReference>
<dbReference type="Pfam" id="PF01527">
    <property type="entry name" value="HTH_Tnp_1"/>
    <property type="match status" value="1"/>
</dbReference>
<dbReference type="InterPro" id="IPR036397">
    <property type="entry name" value="RNaseH_sf"/>
</dbReference>
<dbReference type="PANTHER" id="PTHR46889">
    <property type="entry name" value="TRANSPOSASE INSF FOR INSERTION SEQUENCE IS3B-RELATED"/>
    <property type="match status" value="1"/>
</dbReference>
<dbReference type="PANTHER" id="PTHR46889:SF7">
    <property type="entry name" value="TRANSPOSASE FOR INSERTION SEQUENCE ELEMENT IS904"/>
    <property type="match status" value="1"/>
</dbReference>
<dbReference type="InterPro" id="IPR012337">
    <property type="entry name" value="RNaseH-like_sf"/>
</dbReference>
<dbReference type="Pfam" id="PF13333">
    <property type="entry name" value="rve_2"/>
    <property type="match status" value="1"/>
</dbReference>
<dbReference type="InterPro" id="IPR002514">
    <property type="entry name" value="Transposase_8"/>
</dbReference>
<sequence>MPGRNHSREFKLQVVNQINSSQRTTAQLSREHGLVPSLIHRWRKEVEARGEAAFTDGVATDRSAELRIAELERYCGQLALENTILKKSLATYRLNKGTFRISDARVAHPTVSVRRLCELHAVSRSWYLRQRNRAVIDQDQRLAADIEAVVLKWNGYGYRRVTRELARSGQSINHKRVLRVMREHRLLCRPKRRYQRTTDSTHSEKRFPNLLPQGIPTQPDQVWQADLTYVRVKQGFVYLACVLDSFTREIVGWSMSKFIDADLSLAALNNALAARNPAPGLLHHSDQGVQYASRLSIARLRAMGITPSMSRRGNPYDNARMESFYKTLKTEEVDLQDYADLDDAQRHVNHFIGKLYNQERLHSSLGYVPPAEFAARYHPA</sequence>
<dbReference type="InterPro" id="IPR048020">
    <property type="entry name" value="Transpos_IS3"/>
</dbReference>
<evidence type="ECO:0000259" key="1">
    <source>
        <dbReference type="PROSITE" id="PS50994"/>
    </source>
</evidence>
<reference evidence="2" key="1">
    <citation type="submission" date="2022-09" db="EMBL/GenBank/DDBJ databases">
        <title>genome sequence of Deinococcus rubellus.</title>
        <authorList>
            <person name="Srinivasan S."/>
        </authorList>
    </citation>
    <scope>NUCLEOTIDE SEQUENCE</scope>
    <source>
        <strain evidence="2">Ant6</strain>
    </source>
</reference>
<dbReference type="Proteomes" id="UP001060261">
    <property type="component" value="Chromosome"/>
</dbReference>
<protein>
    <submittedName>
        <fullName evidence="2">IS3 family transposase</fullName>
    </submittedName>
</protein>
<dbReference type="InterPro" id="IPR036388">
    <property type="entry name" value="WH-like_DNA-bd_sf"/>
</dbReference>
<dbReference type="NCBIfam" id="NF033516">
    <property type="entry name" value="transpos_IS3"/>
    <property type="match status" value="1"/>
</dbReference>
<name>A0ABY5YI29_9DEIO</name>
<keyword evidence="3" id="KW-1185">Reference proteome</keyword>
<dbReference type="EMBL" id="CP104213">
    <property type="protein sequence ID" value="UWX63924.1"/>
    <property type="molecule type" value="Genomic_DNA"/>
</dbReference>
<evidence type="ECO:0000313" key="2">
    <source>
        <dbReference type="EMBL" id="UWX63924.1"/>
    </source>
</evidence>
<dbReference type="Pfam" id="PF00665">
    <property type="entry name" value="rve"/>
    <property type="match status" value="1"/>
</dbReference>
<proteinExistence type="predicted"/>
<gene>
    <name evidence="2" type="ORF">N0D28_14565</name>
</gene>
<dbReference type="SUPFAM" id="SSF53098">
    <property type="entry name" value="Ribonuclease H-like"/>
    <property type="match status" value="1"/>
</dbReference>
<evidence type="ECO:0000313" key="3">
    <source>
        <dbReference type="Proteomes" id="UP001060261"/>
    </source>
</evidence>
<dbReference type="InterPro" id="IPR009057">
    <property type="entry name" value="Homeodomain-like_sf"/>
</dbReference>
<dbReference type="Pfam" id="PF13276">
    <property type="entry name" value="HTH_21"/>
    <property type="match status" value="1"/>
</dbReference>
<dbReference type="PROSITE" id="PS50994">
    <property type="entry name" value="INTEGRASE"/>
    <property type="match status" value="1"/>
</dbReference>
<dbReference type="Gene3D" id="1.10.10.10">
    <property type="entry name" value="Winged helix-like DNA-binding domain superfamily/Winged helix DNA-binding domain"/>
    <property type="match status" value="1"/>
</dbReference>
<dbReference type="SUPFAM" id="SSF46689">
    <property type="entry name" value="Homeodomain-like"/>
    <property type="match status" value="1"/>
</dbReference>
<organism evidence="2 3">
    <name type="scientific">Deinococcus rubellus</name>
    <dbReference type="NCBI Taxonomy" id="1889240"/>
    <lineage>
        <taxon>Bacteria</taxon>
        <taxon>Thermotogati</taxon>
        <taxon>Deinococcota</taxon>
        <taxon>Deinococci</taxon>
        <taxon>Deinococcales</taxon>
        <taxon>Deinococcaceae</taxon>
        <taxon>Deinococcus</taxon>
    </lineage>
</organism>
<dbReference type="InterPro" id="IPR050900">
    <property type="entry name" value="Transposase_IS3/IS150/IS904"/>
</dbReference>
<feature type="domain" description="Integrase catalytic" evidence="1">
    <location>
        <begin position="215"/>
        <end position="377"/>
    </location>
</feature>
<dbReference type="InterPro" id="IPR025948">
    <property type="entry name" value="HTH-like_dom"/>
</dbReference>
<dbReference type="RefSeq" id="WP_260560203.1">
    <property type="nucleotide sequence ID" value="NZ_CP104213.1"/>
</dbReference>
<accession>A0ABY5YI29</accession>